<comment type="caution">
    <text evidence="5">The sequence shown here is derived from an EMBL/GenBank/DDBJ whole genome shotgun (WGS) entry which is preliminary data.</text>
</comment>
<evidence type="ECO:0000256" key="3">
    <source>
        <dbReference type="SAM" id="MobiDB-lite"/>
    </source>
</evidence>
<evidence type="ECO:0000259" key="4">
    <source>
        <dbReference type="Pfam" id="PF04652"/>
    </source>
</evidence>
<dbReference type="Proteomes" id="UP001165083">
    <property type="component" value="Unassembled WGS sequence"/>
</dbReference>
<keyword evidence="6" id="KW-1185">Reference proteome</keyword>
<dbReference type="PANTHER" id="PTHR46009">
    <property type="entry name" value="VACUOLAR PROTEIN SORTING-ASSOCIATED PROTEIN VTA1 HOMOLOG"/>
    <property type="match status" value="1"/>
</dbReference>
<evidence type="ECO:0000313" key="5">
    <source>
        <dbReference type="EMBL" id="GMF16797.1"/>
    </source>
</evidence>
<dbReference type="InterPro" id="IPR023175">
    <property type="entry name" value="Vta1/CALS_N_sf"/>
</dbReference>
<keyword evidence="2" id="KW-0472">Membrane</keyword>
<gene>
    <name evidence="5" type="ORF">Plil01_000605900</name>
</gene>
<dbReference type="OrthoDB" id="391137at2759"/>
<accession>A0A9W6WUJ5</accession>
<organism evidence="5 6">
    <name type="scientific">Phytophthora lilii</name>
    <dbReference type="NCBI Taxonomy" id="2077276"/>
    <lineage>
        <taxon>Eukaryota</taxon>
        <taxon>Sar</taxon>
        <taxon>Stramenopiles</taxon>
        <taxon>Oomycota</taxon>
        <taxon>Peronosporomycetes</taxon>
        <taxon>Peronosporales</taxon>
        <taxon>Peronosporaceae</taxon>
        <taxon>Phytophthora</taxon>
    </lineage>
</organism>
<dbReference type="GO" id="GO:0005771">
    <property type="term" value="C:multivesicular body"/>
    <property type="evidence" value="ECO:0007669"/>
    <property type="project" value="TreeGrafter"/>
</dbReference>
<protein>
    <submittedName>
        <fullName evidence="5">Unnamed protein product</fullName>
    </submittedName>
</protein>
<feature type="domain" description="Vta1/callose synthase N-terminal" evidence="4">
    <location>
        <begin position="1"/>
        <end position="44"/>
    </location>
</feature>
<dbReference type="InterPro" id="IPR044538">
    <property type="entry name" value="Vta1-like"/>
</dbReference>
<reference evidence="5" key="1">
    <citation type="submission" date="2023-04" db="EMBL/GenBank/DDBJ databases">
        <title>Phytophthora lilii NBRC 32176.</title>
        <authorList>
            <person name="Ichikawa N."/>
            <person name="Sato H."/>
            <person name="Tonouchi N."/>
        </authorList>
    </citation>
    <scope>NUCLEOTIDE SEQUENCE</scope>
    <source>
        <strain evidence="5">NBRC 32176</strain>
    </source>
</reference>
<dbReference type="EMBL" id="BSXW01000262">
    <property type="protein sequence ID" value="GMF16797.1"/>
    <property type="molecule type" value="Genomic_DNA"/>
</dbReference>
<comment type="subcellular location">
    <subcellularLocation>
        <location evidence="1">Endomembrane system</location>
    </subcellularLocation>
</comment>
<evidence type="ECO:0000313" key="6">
    <source>
        <dbReference type="Proteomes" id="UP001165083"/>
    </source>
</evidence>
<dbReference type="InterPro" id="IPR039431">
    <property type="entry name" value="Vta1/CALS_N"/>
</dbReference>
<dbReference type="AlphaFoldDB" id="A0A9W6WUJ5"/>
<feature type="compositionally biased region" description="Pro residues" evidence="3">
    <location>
        <begin position="78"/>
        <end position="111"/>
    </location>
</feature>
<feature type="compositionally biased region" description="Pro residues" evidence="3">
    <location>
        <begin position="120"/>
        <end position="136"/>
    </location>
</feature>
<evidence type="ECO:0000256" key="1">
    <source>
        <dbReference type="ARBA" id="ARBA00004308"/>
    </source>
</evidence>
<dbReference type="Gene3D" id="1.25.40.270">
    <property type="entry name" value="Vacuolar protein sorting-associated protein vta1"/>
    <property type="match status" value="1"/>
</dbReference>
<dbReference type="PANTHER" id="PTHR46009:SF1">
    <property type="entry name" value="VACUOLAR PROTEIN SORTING-ASSOCIATED PROTEIN VTA1 HOMOLOG"/>
    <property type="match status" value="1"/>
</dbReference>
<evidence type="ECO:0000256" key="2">
    <source>
        <dbReference type="ARBA" id="ARBA00023136"/>
    </source>
</evidence>
<proteinExistence type="predicted"/>
<name>A0A9W6WUJ5_9STRA</name>
<sequence>MEIFSKADDEDRAGMANKSTARTFYAAGTFFDILNQFGDISEDVGGSDWVGESVRSAGVMSASELDSTWHGPATTSTSPPPPAPSHSAPAAPPAPSHSTPTAPPAPTPTYQPAPAQTPSYQPPAPPAPAYQPPPSYTPQSTPSRARDTPISQNELNDALEYAKFAVAALKVSSSLLKYFLSIPIPLQRLITLCPRR</sequence>
<dbReference type="Pfam" id="PF04652">
    <property type="entry name" value="Vta1"/>
    <property type="match status" value="1"/>
</dbReference>
<dbReference type="GO" id="GO:0032511">
    <property type="term" value="P:late endosome to vacuole transport via multivesicular body sorting pathway"/>
    <property type="evidence" value="ECO:0007669"/>
    <property type="project" value="InterPro"/>
</dbReference>
<feature type="region of interest" description="Disordered" evidence="3">
    <location>
        <begin position="57"/>
        <end position="151"/>
    </location>
</feature>